<feature type="region of interest" description="Disordered" evidence="1">
    <location>
        <begin position="1"/>
        <end position="43"/>
    </location>
</feature>
<gene>
    <name evidence="2" type="ORF">SMTD_LOCUS4253</name>
</gene>
<feature type="compositionally biased region" description="Basic and acidic residues" evidence="1">
    <location>
        <begin position="1"/>
        <end position="24"/>
    </location>
</feature>
<organism evidence="2 3">
    <name type="scientific">Schistosoma mattheei</name>
    <dbReference type="NCBI Taxonomy" id="31246"/>
    <lineage>
        <taxon>Eukaryota</taxon>
        <taxon>Metazoa</taxon>
        <taxon>Spiralia</taxon>
        <taxon>Lophotrochozoa</taxon>
        <taxon>Platyhelminthes</taxon>
        <taxon>Trematoda</taxon>
        <taxon>Digenea</taxon>
        <taxon>Strigeidida</taxon>
        <taxon>Schistosomatoidea</taxon>
        <taxon>Schistosomatidae</taxon>
        <taxon>Schistosoma</taxon>
    </lineage>
</organism>
<proteinExistence type="predicted"/>
<evidence type="ECO:0000256" key="1">
    <source>
        <dbReference type="SAM" id="MobiDB-lite"/>
    </source>
</evidence>
<evidence type="ECO:0000313" key="3">
    <source>
        <dbReference type="Proteomes" id="UP000269396"/>
    </source>
</evidence>
<dbReference type="Proteomes" id="UP000269396">
    <property type="component" value="Unassembled WGS sequence"/>
</dbReference>
<sequence>MTGEKATREGNMKRLYDTTKELAGYHRKPERPVKSKEGNHTQQQLQKTTNVAAASAALSLNIQEGKSKILRYDMTYTNRITLDREDLEDVKTLTYLGSIIDEDCGFDAEVKARIGKARIVYLQLKNIWN</sequence>
<reference evidence="2 3" key="1">
    <citation type="submission" date="2018-11" db="EMBL/GenBank/DDBJ databases">
        <authorList>
            <consortium name="Pathogen Informatics"/>
        </authorList>
    </citation>
    <scope>NUCLEOTIDE SEQUENCE [LARGE SCALE GENOMIC DNA]</scope>
    <source>
        <strain>Denwood</strain>
        <strain evidence="3">Zambia</strain>
    </source>
</reference>
<feature type="compositionally biased region" description="Basic and acidic residues" evidence="1">
    <location>
        <begin position="30"/>
        <end position="39"/>
    </location>
</feature>
<evidence type="ECO:0000313" key="2">
    <source>
        <dbReference type="EMBL" id="VDP04634.1"/>
    </source>
</evidence>
<dbReference type="AlphaFoldDB" id="A0A183NQ67"/>
<dbReference type="EMBL" id="UZAL01011068">
    <property type="protein sequence ID" value="VDP04634.1"/>
    <property type="molecule type" value="Genomic_DNA"/>
</dbReference>
<protein>
    <submittedName>
        <fullName evidence="2">Uncharacterized protein</fullName>
    </submittedName>
</protein>
<name>A0A183NQ67_9TREM</name>
<keyword evidence="3" id="KW-1185">Reference proteome</keyword>
<accession>A0A183NQ67</accession>